<evidence type="ECO:0000256" key="11">
    <source>
        <dbReference type="SAM" id="MobiDB-lite"/>
    </source>
</evidence>
<feature type="domain" description="Protein kinase" evidence="12">
    <location>
        <begin position="22"/>
        <end position="307"/>
    </location>
</feature>
<feature type="repeat" description="HEAT" evidence="9">
    <location>
        <begin position="477"/>
        <end position="509"/>
    </location>
</feature>
<dbReference type="InterPro" id="IPR055231">
    <property type="entry name" value="2AA_helical"/>
</dbReference>
<keyword evidence="3 10" id="KW-0853">WD repeat</keyword>
<dbReference type="InterPro" id="IPR011989">
    <property type="entry name" value="ARM-like"/>
</dbReference>
<feature type="compositionally biased region" description="Polar residues" evidence="11">
    <location>
        <begin position="1003"/>
        <end position="1015"/>
    </location>
</feature>
<dbReference type="Pfam" id="PF00400">
    <property type="entry name" value="WD40"/>
    <property type="match status" value="1"/>
</dbReference>
<evidence type="ECO:0000256" key="3">
    <source>
        <dbReference type="ARBA" id="ARBA00022574"/>
    </source>
</evidence>
<dbReference type="SUPFAM" id="SSF48371">
    <property type="entry name" value="ARM repeat"/>
    <property type="match status" value="1"/>
</dbReference>
<dbReference type="PROSITE" id="PS50082">
    <property type="entry name" value="WD_REPEATS_2"/>
    <property type="match status" value="1"/>
</dbReference>
<organism evidence="13 14">
    <name type="scientific">Wallemia ichthyophaga</name>
    <dbReference type="NCBI Taxonomy" id="245174"/>
    <lineage>
        <taxon>Eukaryota</taxon>
        <taxon>Fungi</taxon>
        <taxon>Dikarya</taxon>
        <taxon>Basidiomycota</taxon>
        <taxon>Wallemiomycotina</taxon>
        <taxon>Wallemiomycetes</taxon>
        <taxon>Wallemiales</taxon>
        <taxon>Wallemiaceae</taxon>
        <taxon>Wallemia</taxon>
    </lineage>
</organism>
<keyword evidence="2" id="KW-0723">Serine/threonine-protein kinase</keyword>
<evidence type="ECO:0000256" key="9">
    <source>
        <dbReference type="PROSITE-ProRule" id="PRU00103"/>
    </source>
</evidence>
<evidence type="ECO:0000313" key="13">
    <source>
        <dbReference type="EMBL" id="TIB16337.1"/>
    </source>
</evidence>
<dbReference type="SUPFAM" id="SSF50978">
    <property type="entry name" value="WD40 repeat-like"/>
    <property type="match status" value="1"/>
</dbReference>
<keyword evidence="6" id="KW-0547">Nucleotide-binding</keyword>
<evidence type="ECO:0000256" key="8">
    <source>
        <dbReference type="ARBA" id="ARBA00022840"/>
    </source>
</evidence>
<dbReference type="InterPro" id="IPR045162">
    <property type="entry name" value="Vps15-like"/>
</dbReference>
<dbReference type="Gene3D" id="1.25.10.10">
    <property type="entry name" value="Leucine-rich Repeat Variant"/>
    <property type="match status" value="2"/>
</dbReference>
<dbReference type="GO" id="GO:0006623">
    <property type="term" value="P:protein targeting to vacuole"/>
    <property type="evidence" value="ECO:0007669"/>
    <property type="project" value="TreeGrafter"/>
</dbReference>
<keyword evidence="5" id="KW-0677">Repeat</keyword>
<dbReference type="GO" id="GO:0005770">
    <property type="term" value="C:late endosome"/>
    <property type="evidence" value="ECO:0007669"/>
    <property type="project" value="TreeGrafter"/>
</dbReference>
<dbReference type="EC" id="2.7.11.1" evidence="1"/>
<evidence type="ECO:0000259" key="12">
    <source>
        <dbReference type="PROSITE" id="PS50011"/>
    </source>
</evidence>
<evidence type="ECO:0000256" key="10">
    <source>
        <dbReference type="PROSITE-ProRule" id="PRU00221"/>
    </source>
</evidence>
<feature type="repeat" description="HEAT" evidence="9">
    <location>
        <begin position="522"/>
        <end position="551"/>
    </location>
</feature>
<dbReference type="PROSITE" id="PS00108">
    <property type="entry name" value="PROTEIN_KINASE_ST"/>
    <property type="match status" value="1"/>
</dbReference>
<evidence type="ECO:0000256" key="2">
    <source>
        <dbReference type="ARBA" id="ARBA00022527"/>
    </source>
</evidence>
<dbReference type="Gene3D" id="2.130.10.10">
    <property type="entry name" value="YVTN repeat-like/Quinoprotein amine dehydrogenase"/>
    <property type="match status" value="1"/>
</dbReference>
<dbReference type="InterPro" id="IPR008271">
    <property type="entry name" value="Ser/Thr_kinase_AS"/>
</dbReference>
<dbReference type="SMART" id="SM00320">
    <property type="entry name" value="WD40"/>
    <property type="match status" value="2"/>
</dbReference>
<dbReference type="Proteomes" id="UP000306954">
    <property type="component" value="Unassembled WGS sequence"/>
</dbReference>
<protein>
    <recommendedName>
        <fullName evidence="1">non-specific serine/threonine protein kinase</fullName>
        <ecNumber evidence="1">2.7.11.1</ecNumber>
    </recommendedName>
</protein>
<dbReference type="PROSITE" id="PS50294">
    <property type="entry name" value="WD_REPEATS_REGION"/>
    <property type="match status" value="1"/>
</dbReference>
<keyword evidence="4" id="KW-0808">Transferase</keyword>
<dbReference type="InterPro" id="IPR000719">
    <property type="entry name" value="Prot_kinase_dom"/>
</dbReference>
<dbReference type="InterPro" id="IPR015943">
    <property type="entry name" value="WD40/YVTN_repeat-like_dom_sf"/>
</dbReference>
<dbReference type="GO" id="GO:0034272">
    <property type="term" value="C:phosphatidylinositol 3-kinase complex, class III, type II"/>
    <property type="evidence" value="ECO:0007669"/>
    <property type="project" value="TreeGrafter"/>
</dbReference>
<accession>A0A4T0IGQ8</accession>
<dbReference type="InterPro" id="IPR036322">
    <property type="entry name" value="WD40_repeat_dom_sf"/>
</dbReference>
<reference evidence="13 14" key="1">
    <citation type="submission" date="2019-03" db="EMBL/GenBank/DDBJ databases">
        <title>Sequencing 23 genomes of Wallemia ichthyophaga.</title>
        <authorList>
            <person name="Gostincar C."/>
        </authorList>
    </citation>
    <scope>NUCLEOTIDE SEQUENCE [LARGE SCALE GENOMIC DNA]</scope>
    <source>
        <strain evidence="13 14">EXF-8621</strain>
    </source>
</reference>
<dbReference type="InterPro" id="IPR021133">
    <property type="entry name" value="HEAT_type_2"/>
</dbReference>
<keyword evidence="8" id="KW-0067">ATP-binding</keyword>
<evidence type="ECO:0000256" key="4">
    <source>
        <dbReference type="ARBA" id="ARBA00022679"/>
    </source>
</evidence>
<dbReference type="GO" id="GO:0004674">
    <property type="term" value="F:protein serine/threonine kinase activity"/>
    <property type="evidence" value="ECO:0007669"/>
    <property type="project" value="UniProtKB-KW"/>
</dbReference>
<gene>
    <name evidence="13" type="ORF">E3P90_00453</name>
</gene>
<name>A0A4T0IGQ8_WALIC</name>
<feature type="compositionally biased region" description="Polar residues" evidence="11">
    <location>
        <begin position="945"/>
        <end position="958"/>
    </location>
</feature>
<dbReference type="GO" id="GO:0045324">
    <property type="term" value="P:late endosome to vacuole transport"/>
    <property type="evidence" value="ECO:0007669"/>
    <property type="project" value="InterPro"/>
</dbReference>
<comment type="caution">
    <text evidence="13">The sequence shown here is derived from an EMBL/GenBank/DDBJ whole genome shotgun (WGS) entry which is preliminary data.</text>
</comment>
<dbReference type="InterPro" id="IPR016024">
    <property type="entry name" value="ARM-type_fold"/>
</dbReference>
<dbReference type="PANTHER" id="PTHR17583:SF0">
    <property type="entry name" value="PHOSPHOINOSITIDE 3-KINASE REGULATORY SUBUNIT 4"/>
    <property type="match status" value="1"/>
</dbReference>
<dbReference type="InterPro" id="IPR001680">
    <property type="entry name" value="WD40_rpt"/>
</dbReference>
<dbReference type="Gene3D" id="1.10.510.10">
    <property type="entry name" value="Transferase(Phosphotransferase) domain 1"/>
    <property type="match status" value="1"/>
</dbReference>
<evidence type="ECO:0000256" key="7">
    <source>
        <dbReference type="ARBA" id="ARBA00022777"/>
    </source>
</evidence>
<dbReference type="SMART" id="SM00220">
    <property type="entry name" value="S_TKc"/>
    <property type="match status" value="1"/>
</dbReference>
<dbReference type="GO" id="GO:0005524">
    <property type="term" value="F:ATP binding"/>
    <property type="evidence" value="ECO:0007669"/>
    <property type="project" value="UniProtKB-KW"/>
</dbReference>
<dbReference type="SUPFAM" id="SSF56112">
    <property type="entry name" value="Protein kinase-like (PK-like)"/>
    <property type="match status" value="1"/>
</dbReference>
<feature type="compositionally biased region" description="Polar residues" evidence="11">
    <location>
        <begin position="1090"/>
        <end position="1109"/>
    </location>
</feature>
<dbReference type="GO" id="GO:0034271">
    <property type="term" value="C:phosphatidylinositol 3-kinase complex, class III, type I"/>
    <property type="evidence" value="ECO:0007669"/>
    <property type="project" value="TreeGrafter"/>
</dbReference>
<keyword evidence="7" id="KW-0418">Kinase</keyword>
<feature type="compositionally biased region" description="Basic and acidic residues" evidence="11">
    <location>
        <begin position="990"/>
        <end position="1002"/>
    </location>
</feature>
<evidence type="ECO:0000256" key="6">
    <source>
        <dbReference type="ARBA" id="ARBA00022741"/>
    </source>
</evidence>
<dbReference type="Pfam" id="PF22956">
    <property type="entry name" value="VPS15-like_hel"/>
    <property type="match status" value="1"/>
</dbReference>
<evidence type="ECO:0000256" key="5">
    <source>
        <dbReference type="ARBA" id="ARBA00022737"/>
    </source>
</evidence>
<dbReference type="GO" id="GO:0071561">
    <property type="term" value="C:nucleus-vacuole junction"/>
    <property type="evidence" value="ECO:0007669"/>
    <property type="project" value="TreeGrafter"/>
</dbReference>
<dbReference type="Pfam" id="PF00069">
    <property type="entry name" value="Pkinase"/>
    <property type="match status" value="1"/>
</dbReference>
<proteinExistence type="predicted"/>
<evidence type="ECO:0000313" key="14">
    <source>
        <dbReference type="Proteomes" id="UP000306954"/>
    </source>
</evidence>
<dbReference type="EMBL" id="SPOF01000004">
    <property type="protein sequence ID" value="TIB16337.1"/>
    <property type="molecule type" value="Genomic_DNA"/>
</dbReference>
<evidence type="ECO:0000256" key="1">
    <source>
        <dbReference type="ARBA" id="ARBA00012513"/>
    </source>
</evidence>
<sequence>MGISHSRSFSLDSFVAEIGNDVSYDRSLGNSRFLKAIRGKSRSGRIIVKVFTKADPSVNLSSFIQRLKKEKSQLVGISNVYAFQTFLETDKAGYMIRQYIGTNLYDRVSTRPFLSTVEKKWIAFQLLCALQDSHTCQVPHGDVKSENVLVTSSNWVYLTDFASVKPSHLPLDDPSDFSLYFDTSARRTCYLAPERFFDNDSDIAHFRQLILEKGTANVDTQDKLVVTEAMDVFSAGCVIAELFLEGTPLFTLSQLLRYKEGNYNPSSVISQIDDQEVRHLITSMTQMDPSERLSFSGYLAEYRQKLFPNVFYTFLHDYSAQILEPIQQPPNSTFVAPSNTSATPFDTVQANNQIQTPNHVKYVPEERVEKLWNDWLEISSNFDEKYCQIKEELDEDDLVDGAVFPVQLSIPNVKPLLMVRKDNIDSSDGEDGAALIVSTLLCSNIRNCIKPSSKMKALELLLAVSSYLKDDTKLDRIIPYMVDLLSDASANVRASTLRNITQMLLIVGSITPANSTIFIEYLLPLILTLASDSSELVRSTLAQCIAPIAETGQKFLNLAESMKSNNTYTANEGVEKMLLDGNESFENSYETSRQDLQVFIQDIVATLLTDSSSMVKRSLLQDIIPLCLFFGAAKSNDLLLTHINTYLNDRDWELRSAFFDSVVGIATCIGGKSVEEYILPLVIQALSDAEENVIVNVLNSIRKLAELGLIKKVHVWELIGITYPLIVHPNKRIRQNIITFISVAVSRLPETDTWCIIYPQLKSLLSGQISSIDSDSLNEAALPPLSRTLFEIAQEWSLEVPKSPFWRNGVMYQTIGLKEGLRSLHNGIYKQVPKVDTQICDDDKPYIDRMAEVGFTKEDEIKLAYLRSHISMFARAQESRSSVNGGDQPKKEDIDKVIALSDLKVAPQTVFIGLKSSNLISGTLEANVKSRSNLSKQRSIESWSKQISSISQRNTPSNEHARPQVSNRVDVMDLRKRLAQPQTSSVEPVATREADNGSRRESSTTLDTMHSTSPRMNDLAGFGNNDTSPPEPGSYAGSPTLSVVRPQAIGKRSGPLPGDGQKAAAAVGSVNTNAIGMLEVPGREAPGEEQGQNSSQTPNTGGGNTNPRINLKSATYQHTYEGGDTAILKMLDSVCRETLREPLVEFGNTLPPPLIKRRRSPYSQNDEPPSLRLVGQFNEHEGGLTCVAVSSDHVFFATGSHDHTVKIWDTARLEKNVTAKSRHTLRRSAGISAISMIENTHSLAVACHDGTVVIYRVDVSQGTTLPRYAADVNDVPVVREFSLNGASEGEYVTWMYHYSSDTSSNLVYTTSFSRLCIIDLRTTLPTMDIDGPAWHGPIVNACIDRDRTWVVTGTIFGWLALWDIRFGIMVHAWRCRNGGGITQVNMDPSSDQLVVVCVDDVNGSRTVVEVHNVATRQIIDVYESQGSAYKSNSDGLMDVYGSGSSAEAIEKLANTDTTNYAQSVPPSSEAGRSLLIGPATKRSGGIWYDFGNATGHANAQLNASGWVFEDIKSKKETAMPKKRFVLIGTNAHEIKWWNLGDKSWYKSAVLSGKAADTREYIVRQDESDARDVHYEEKVGVQAQTRRSSKETQVNEQNDRLMQCHSHSVEVLAAIELPFRALLLELYTDSIDGSTRAQPQLAAAAAVAMAVAYPIVDNSALVYDLMETRSIERTAENVLRRGRLTTPPYGFQLPSHLVVEPLSESLPNNTGNSTSSTKDTHKNLIKKYNLEDKDVDSINVNNGWGTTTGERDRQFKERKAKMILEARRKLIDKKKREVA</sequence>
<feature type="region of interest" description="Disordered" evidence="11">
    <location>
        <begin position="1083"/>
        <end position="1109"/>
    </location>
</feature>
<dbReference type="PROSITE" id="PS50011">
    <property type="entry name" value="PROTEIN_KINASE_DOM"/>
    <property type="match status" value="1"/>
</dbReference>
<dbReference type="FunFam" id="1.10.510.10:FF:000497">
    <property type="entry name" value="Phosphoinositide 3-kinase regulatory subunit"/>
    <property type="match status" value="1"/>
</dbReference>
<dbReference type="GO" id="GO:0016236">
    <property type="term" value="P:macroautophagy"/>
    <property type="evidence" value="ECO:0007669"/>
    <property type="project" value="InterPro"/>
</dbReference>
<dbReference type="PANTHER" id="PTHR17583">
    <property type="entry name" value="PHOSPHOINOSITIDE 3-KINASE REGULATORY SUBUNIT 4"/>
    <property type="match status" value="1"/>
</dbReference>
<dbReference type="InterPro" id="IPR011009">
    <property type="entry name" value="Kinase-like_dom_sf"/>
</dbReference>
<dbReference type="CDD" id="cd13980">
    <property type="entry name" value="STKc_Vps15"/>
    <property type="match status" value="1"/>
</dbReference>
<feature type="region of interest" description="Disordered" evidence="11">
    <location>
        <begin position="945"/>
        <end position="1040"/>
    </location>
</feature>
<dbReference type="PROSITE" id="PS50077">
    <property type="entry name" value="HEAT_REPEAT"/>
    <property type="match status" value="2"/>
</dbReference>
<feature type="repeat" description="WD" evidence="10">
    <location>
        <begin position="1177"/>
        <end position="1218"/>
    </location>
</feature>